<dbReference type="PANTHER" id="PTHR46607:SF1">
    <property type="entry name" value="SEC14 DOMAIN AND SPECTRIN REPEAT-CONTAINING PROTEIN 1"/>
    <property type="match status" value="1"/>
</dbReference>
<accession>A7T8B8</accession>
<gene>
    <name evidence="1" type="ORF">NEMVEDRAFT_v1g7345</name>
</gene>
<dbReference type="AlphaFoldDB" id="A7T8B8"/>
<feature type="non-terminal residue" evidence="1">
    <location>
        <position position="56"/>
    </location>
</feature>
<reference evidence="1 2" key="1">
    <citation type="journal article" date="2007" name="Science">
        <title>Sea anemone genome reveals ancestral eumetazoan gene repertoire and genomic organization.</title>
        <authorList>
            <person name="Putnam N.H."/>
            <person name="Srivastava M."/>
            <person name="Hellsten U."/>
            <person name="Dirks B."/>
            <person name="Chapman J."/>
            <person name="Salamov A."/>
            <person name="Terry A."/>
            <person name="Shapiro H."/>
            <person name="Lindquist E."/>
            <person name="Kapitonov V.V."/>
            <person name="Jurka J."/>
            <person name="Genikhovich G."/>
            <person name="Grigoriev I.V."/>
            <person name="Lucas S.M."/>
            <person name="Steele R.E."/>
            <person name="Finnerty J.R."/>
            <person name="Technau U."/>
            <person name="Martindale M.Q."/>
            <person name="Rokhsar D.S."/>
        </authorList>
    </citation>
    <scope>NUCLEOTIDE SEQUENCE [LARGE SCALE GENOMIC DNA]</scope>
    <source>
        <strain evidence="2">CH2 X CH6</strain>
    </source>
</reference>
<sequence>SEEVLNRKFTFVLDLHEGTWKAAKALLKTLQEVVPDKIHQIVIIKPDAFWEKRKSD</sequence>
<evidence type="ECO:0000313" key="1">
    <source>
        <dbReference type="EMBL" id="EDO27773.1"/>
    </source>
</evidence>
<dbReference type="PhylomeDB" id="A7T8B8"/>
<name>A7T8B8_NEMVE</name>
<evidence type="ECO:0000313" key="2">
    <source>
        <dbReference type="Proteomes" id="UP000001593"/>
    </source>
</evidence>
<dbReference type="Proteomes" id="UP000001593">
    <property type="component" value="Unassembled WGS sequence"/>
</dbReference>
<dbReference type="InParanoid" id="A7T8B8"/>
<evidence type="ECO:0008006" key="3">
    <source>
        <dbReference type="Google" id="ProtNLM"/>
    </source>
</evidence>
<organism evidence="1 2">
    <name type="scientific">Nematostella vectensis</name>
    <name type="common">Starlet sea anemone</name>
    <dbReference type="NCBI Taxonomy" id="45351"/>
    <lineage>
        <taxon>Eukaryota</taxon>
        <taxon>Metazoa</taxon>
        <taxon>Cnidaria</taxon>
        <taxon>Anthozoa</taxon>
        <taxon>Hexacorallia</taxon>
        <taxon>Actiniaria</taxon>
        <taxon>Edwardsiidae</taxon>
        <taxon>Nematostella</taxon>
    </lineage>
</organism>
<dbReference type="HOGENOM" id="CLU_3020330_0_0_1"/>
<dbReference type="EMBL" id="DS472624">
    <property type="protein sequence ID" value="EDO27773.1"/>
    <property type="molecule type" value="Genomic_DNA"/>
</dbReference>
<dbReference type="eggNOG" id="KOG4240">
    <property type="taxonomic scope" value="Eukaryota"/>
</dbReference>
<dbReference type="STRING" id="45351.A7T8B8"/>
<dbReference type="PANTHER" id="PTHR46607">
    <property type="entry name" value="SEC14 DOMAIN AND SPECTRIN REPEAT-CONTAINING PROTEIN 1"/>
    <property type="match status" value="1"/>
</dbReference>
<proteinExistence type="predicted"/>
<keyword evidence="2" id="KW-1185">Reference proteome</keyword>
<protein>
    <recommendedName>
        <fullName evidence="3">CRAL-TRIO domain-containing protein</fullName>
    </recommendedName>
</protein>
<feature type="non-terminal residue" evidence="1">
    <location>
        <position position="1"/>
    </location>
</feature>